<feature type="domain" description="Peptidase A2" evidence="4">
    <location>
        <begin position="148"/>
        <end position="161"/>
    </location>
</feature>
<evidence type="ECO:0000313" key="5">
    <source>
        <dbReference type="EMBL" id="NXB02275.1"/>
    </source>
</evidence>
<dbReference type="PANTHER" id="PTHR19422:SF123">
    <property type="entry name" value="RT1 CLASS I, LOCUS CE15"/>
    <property type="match status" value="1"/>
</dbReference>
<dbReference type="PROSITE" id="PS50175">
    <property type="entry name" value="ASP_PROT_RETROV"/>
    <property type="match status" value="1"/>
</dbReference>
<dbReference type="PANTHER" id="PTHR19422">
    <property type="entry name" value="GAG RETROVIRAL POLYPROTEIN"/>
    <property type="match status" value="1"/>
</dbReference>
<gene>
    <name evidence="5" type="primary">Ervk9_0</name>
    <name evidence="5" type="ORF">CNELOR_R07278</name>
</gene>
<dbReference type="InterPro" id="IPR001995">
    <property type="entry name" value="Peptidase_A2_cat"/>
</dbReference>
<dbReference type="CDD" id="cd07557">
    <property type="entry name" value="trimeric_dUTPase"/>
    <property type="match status" value="1"/>
</dbReference>
<dbReference type="SUPFAM" id="SSF51283">
    <property type="entry name" value="dUTPase-like"/>
    <property type="match status" value="1"/>
</dbReference>
<name>A0A7K8AHU9_9CORV</name>
<dbReference type="InterPro" id="IPR033704">
    <property type="entry name" value="dUTPase_trimeric"/>
</dbReference>
<proteinExistence type="predicted"/>
<dbReference type="GO" id="GO:0004190">
    <property type="term" value="F:aspartic-type endopeptidase activity"/>
    <property type="evidence" value="ECO:0007669"/>
    <property type="project" value="UniProtKB-KW"/>
</dbReference>
<evidence type="ECO:0000256" key="2">
    <source>
        <dbReference type="ARBA" id="ARBA00022750"/>
    </source>
</evidence>
<keyword evidence="2" id="KW-0064">Aspartyl protease</keyword>
<dbReference type="GO" id="GO:0006226">
    <property type="term" value="P:dUMP biosynthetic process"/>
    <property type="evidence" value="ECO:0007669"/>
    <property type="project" value="UniProtKB-UniPathway"/>
</dbReference>
<feature type="non-terminal residue" evidence="5">
    <location>
        <position position="161"/>
    </location>
</feature>
<comment type="caution">
    <text evidence="5">The sequence shown here is derived from an EMBL/GenBank/DDBJ whole genome shotgun (WGS) entry which is preliminary data.</text>
</comment>
<organism evidence="5 6">
    <name type="scientific">Cnemophilus loriae</name>
    <name type="common">Loria's bird-of-paradise</name>
    <dbReference type="NCBI Taxonomy" id="254448"/>
    <lineage>
        <taxon>Eukaryota</taxon>
        <taxon>Metazoa</taxon>
        <taxon>Chordata</taxon>
        <taxon>Craniata</taxon>
        <taxon>Vertebrata</taxon>
        <taxon>Euteleostomi</taxon>
        <taxon>Archelosauria</taxon>
        <taxon>Archosauria</taxon>
        <taxon>Dinosauria</taxon>
        <taxon>Saurischia</taxon>
        <taxon>Theropoda</taxon>
        <taxon>Coelurosauria</taxon>
        <taxon>Aves</taxon>
        <taxon>Neognathae</taxon>
        <taxon>Neoaves</taxon>
        <taxon>Telluraves</taxon>
        <taxon>Australaves</taxon>
        <taxon>Passeriformes</taxon>
        <taxon>Corvoidea</taxon>
        <taxon>Corvidae</taxon>
        <taxon>Cnemophilus</taxon>
    </lineage>
</organism>
<feature type="non-terminal residue" evidence="5">
    <location>
        <position position="1"/>
    </location>
</feature>
<evidence type="ECO:0000313" key="6">
    <source>
        <dbReference type="Proteomes" id="UP000517678"/>
    </source>
</evidence>
<dbReference type="InterPro" id="IPR051592">
    <property type="entry name" value="HERV-K_Pro_peptidase_A2"/>
</dbReference>
<keyword evidence="1" id="KW-0645">Protease</keyword>
<evidence type="ECO:0000256" key="1">
    <source>
        <dbReference type="ARBA" id="ARBA00022670"/>
    </source>
</evidence>
<dbReference type="InterPro" id="IPR036157">
    <property type="entry name" value="dUTPase-like_sf"/>
</dbReference>
<evidence type="ECO:0000259" key="4">
    <source>
        <dbReference type="PROSITE" id="PS50175"/>
    </source>
</evidence>
<reference evidence="5 6" key="1">
    <citation type="submission" date="2019-09" db="EMBL/GenBank/DDBJ databases">
        <title>Bird 10,000 Genomes (B10K) Project - Family phase.</title>
        <authorList>
            <person name="Zhang G."/>
        </authorList>
    </citation>
    <scope>NUCLEOTIDE SEQUENCE [LARGE SCALE GENOMIC DNA]</scope>
    <source>
        <strain evidence="5">B10K-DU-029-38</strain>
        <tissue evidence="5">Muscle</tissue>
    </source>
</reference>
<dbReference type="Proteomes" id="UP000517678">
    <property type="component" value="Unassembled WGS sequence"/>
</dbReference>
<sequence>GSLGIDLAAAVDVTLIDSQVRRIPTGVTGPIYDTNSTVGALLLGRSSTSLGGLVVLPGVIDADYTGEIQVVAYALQPPLTIKKGTRIAQSILYTQTTVESQPSNAAPMRGDRGFGSTGGQLVNLVQQMKHRPLIPLRLTWEQQNHTLPRVMTDTGADVTIL</sequence>
<keyword evidence="3" id="KW-0378">Hydrolase</keyword>
<dbReference type="Pfam" id="PF00692">
    <property type="entry name" value="dUTPase"/>
    <property type="match status" value="1"/>
</dbReference>
<protein>
    <submittedName>
        <fullName evidence="5">POK9 protein</fullName>
    </submittedName>
</protein>
<dbReference type="EMBL" id="VZTF01002314">
    <property type="protein sequence ID" value="NXB02275.1"/>
    <property type="molecule type" value="Genomic_DNA"/>
</dbReference>
<dbReference type="Gene3D" id="2.70.40.10">
    <property type="match status" value="1"/>
</dbReference>
<dbReference type="AlphaFoldDB" id="A0A7K8AHU9"/>
<dbReference type="UniPathway" id="UPA00610">
    <property type="reaction ID" value="UER00666"/>
</dbReference>
<evidence type="ECO:0000256" key="3">
    <source>
        <dbReference type="ARBA" id="ARBA00022801"/>
    </source>
</evidence>
<dbReference type="GO" id="GO:0006508">
    <property type="term" value="P:proteolysis"/>
    <property type="evidence" value="ECO:0007669"/>
    <property type="project" value="UniProtKB-KW"/>
</dbReference>
<accession>A0A7K8AHU9</accession>
<keyword evidence="6" id="KW-1185">Reference proteome</keyword>
<dbReference type="InterPro" id="IPR029054">
    <property type="entry name" value="dUTPase-like"/>
</dbReference>